<feature type="transmembrane region" description="Helical" evidence="1">
    <location>
        <begin position="138"/>
        <end position="156"/>
    </location>
</feature>
<dbReference type="InterPro" id="IPR012171">
    <property type="entry name" value="Fatty_acid_desaturase"/>
</dbReference>
<dbReference type="GO" id="GO:0008610">
    <property type="term" value="P:lipid biosynthetic process"/>
    <property type="evidence" value="ECO:0007669"/>
    <property type="project" value="UniProtKB-ARBA"/>
</dbReference>
<dbReference type="PANTHER" id="PTHR19353:SF19">
    <property type="entry name" value="DELTA(5) FATTY ACID DESATURASE C-RELATED"/>
    <property type="match status" value="1"/>
</dbReference>
<evidence type="ECO:0000256" key="1">
    <source>
        <dbReference type="SAM" id="Phobius"/>
    </source>
</evidence>
<dbReference type="PANTHER" id="PTHR19353">
    <property type="entry name" value="FATTY ACID DESATURASE 2"/>
    <property type="match status" value="1"/>
</dbReference>
<dbReference type="InterPro" id="IPR005804">
    <property type="entry name" value="FA_desaturase_dom"/>
</dbReference>
<dbReference type="GO" id="GO:0016717">
    <property type="term" value="F:oxidoreductase activity, acting on paired donors, with oxidation of a pair of donors resulting in the reduction of molecular oxygen to two molecules of water"/>
    <property type="evidence" value="ECO:0007669"/>
    <property type="project" value="TreeGrafter"/>
</dbReference>
<dbReference type="AlphaFoldDB" id="A0A6C0KRJ0"/>
<dbReference type="Gene3D" id="3.10.120.10">
    <property type="entry name" value="Cytochrome b5-like heme/steroid binding domain"/>
    <property type="match status" value="1"/>
</dbReference>
<dbReference type="GO" id="GO:0016020">
    <property type="term" value="C:membrane"/>
    <property type="evidence" value="ECO:0007669"/>
    <property type="project" value="TreeGrafter"/>
</dbReference>
<evidence type="ECO:0000313" key="3">
    <source>
        <dbReference type="EMBL" id="QHU19327.1"/>
    </source>
</evidence>
<keyword evidence="1" id="KW-0812">Transmembrane</keyword>
<feature type="domain" description="Fatty acid desaturase" evidence="2">
    <location>
        <begin position="140"/>
        <end position="371"/>
    </location>
</feature>
<evidence type="ECO:0000259" key="2">
    <source>
        <dbReference type="Pfam" id="PF00487"/>
    </source>
</evidence>
<feature type="transmembrane region" description="Helical" evidence="1">
    <location>
        <begin position="112"/>
        <end position="131"/>
    </location>
</feature>
<keyword evidence="1" id="KW-0472">Membrane</keyword>
<dbReference type="SUPFAM" id="SSF55856">
    <property type="entry name" value="Cytochrome b5-like heme/steroid binding domain"/>
    <property type="match status" value="1"/>
</dbReference>
<reference evidence="3" key="1">
    <citation type="journal article" date="2020" name="Nature">
        <title>Giant virus diversity and host interactions through global metagenomics.</title>
        <authorList>
            <person name="Schulz F."/>
            <person name="Roux S."/>
            <person name="Paez-Espino D."/>
            <person name="Jungbluth S."/>
            <person name="Walsh D.A."/>
            <person name="Denef V.J."/>
            <person name="McMahon K.D."/>
            <person name="Konstantinidis K.T."/>
            <person name="Eloe-Fadrosh E.A."/>
            <person name="Kyrpides N.C."/>
            <person name="Woyke T."/>
        </authorList>
    </citation>
    <scope>NUCLEOTIDE SEQUENCE</scope>
    <source>
        <strain evidence="3">GVMAG-S-3300013014-104</strain>
    </source>
</reference>
<dbReference type="PROSITE" id="PS00191">
    <property type="entry name" value="CYTOCHROME_B5_1"/>
    <property type="match status" value="1"/>
</dbReference>
<accession>A0A6C0KRJ0</accession>
<dbReference type="EMBL" id="MN740947">
    <property type="protein sequence ID" value="QHU19327.1"/>
    <property type="molecule type" value="Genomic_DNA"/>
</dbReference>
<feature type="transmembrane region" description="Helical" evidence="1">
    <location>
        <begin position="260"/>
        <end position="288"/>
    </location>
</feature>
<organism evidence="3">
    <name type="scientific">viral metagenome</name>
    <dbReference type="NCBI Taxonomy" id="1070528"/>
    <lineage>
        <taxon>unclassified sequences</taxon>
        <taxon>metagenomes</taxon>
        <taxon>organismal metagenomes</taxon>
    </lineage>
</organism>
<name>A0A6C0KRJ0_9ZZZZ</name>
<dbReference type="Pfam" id="PF00487">
    <property type="entry name" value="FA_desaturase"/>
    <property type="match status" value="1"/>
</dbReference>
<dbReference type="InterPro" id="IPR036400">
    <property type="entry name" value="Cyt_B5-like_heme/steroid_sf"/>
</dbReference>
<dbReference type="InterPro" id="IPR018506">
    <property type="entry name" value="Cyt_B5_heme-BS"/>
</dbReference>
<proteinExistence type="predicted"/>
<feature type="transmembrane region" description="Helical" evidence="1">
    <location>
        <begin position="230"/>
        <end position="248"/>
    </location>
</feature>
<protein>
    <recommendedName>
        <fullName evidence="2">Fatty acid desaturase domain-containing protein</fullName>
    </recommendedName>
</protein>
<keyword evidence="1" id="KW-1133">Transmembrane helix</keyword>
<sequence>MIESQLINNKFIFKIHDKIYDLSNFIHIHPGGIDMFNNLKTNTNITPLLYSYHKNPKSILTNILPKYEILSQINNIKFETNYSYEKYCVLKKLVYDEIHEKKIPLYWSFNEIFYNFSMLSLYISVWIYCFLNNQNLSSLWFILLSIMNTGICNLIFHETSHYCGFKNQQINKYLTLCAYPNMIADNWKYIHNFNHHCFTNTEYDTDFYFPKHALTLRHSKDHTFHSYNQYQSFYSLLLFSAVAFYRGFIKSIKMRTLNCFCGFIMFFYFGFYKTIIWYSLCGFLFAFIAQLSHIQHECIEINTENKNDFLYNQVSSSMNYKTNNFITRFLCFGLDIQIEHHLFPKIPHSSLRKIKHIVRNFCNINKIPYIEQNSIFTSLISYILFLNKMSRP</sequence>
<dbReference type="GO" id="GO:0020037">
    <property type="term" value="F:heme binding"/>
    <property type="evidence" value="ECO:0007669"/>
    <property type="project" value="InterPro"/>
</dbReference>